<organism evidence="1 2">
    <name type="scientific">Entomophthora muscae</name>
    <dbReference type="NCBI Taxonomy" id="34485"/>
    <lineage>
        <taxon>Eukaryota</taxon>
        <taxon>Fungi</taxon>
        <taxon>Fungi incertae sedis</taxon>
        <taxon>Zoopagomycota</taxon>
        <taxon>Entomophthoromycotina</taxon>
        <taxon>Entomophthoromycetes</taxon>
        <taxon>Entomophthorales</taxon>
        <taxon>Entomophthoraceae</taxon>
        <taxon>Entomophthora</taxon>
    </lineage>
</organism>
<accession>A0ACC2S4N9</accession>
<proteinExistence type="predicted"/>
<sequence>MYYWEPCLLTEHQTRWYEVLVKFKFQYKFIKDINNHLMDSLSRNPAFLPDVKAEQEFNTKVMIPPSTILSSPPTETICTLSVQEPANPDLVARFKFLQP</sequence>
<dbReference type="EMBL" id="QTSX02005812">
    <property type="protein sequence ID" value="KAJ9057254.1"/>
    <property type="molecule type" value="Genomic_DNA"/>
</dbReference>
<name>A0ACC2S4N9_9FUNG</name>
<comment type="caution">
    <text evidence="1">The sequence shown here is derived from an EMBL/GenBank/DDBJ whole genome shotgun (WGS) entry which is preliminary data.</text>
</comment>
<protein>
    <submittedName>
        <fullName evidence="1">Uncharacterized protein</fullName>
    </submittedName>
</protein>
<reference evidence="1" key="1">
    <citation type="submission" date="2022-04" db="EMBL/GenBank/DDBJ databases">
        <title>Genome of the entomopathogenic fungus Entomophthora muscae.</title>
        <authorList>
            <person name="Elya C."/>
            <person name="Lovett B.R."/>
            <person name="Lee E."/>
            <person name="Macias A.M."/>
            <person name="Hajek A.E."/>
            <person name="De Bivort B.L."/>
            <person name="Kasson M.T."/>
            <person name="De Fine Licht H.H."/>
            <person name="Stajich J.E."/>
        </authorList>
    </citation>
    <scope>NUCLEOTIDE SEQUENCE</scope>
    <source>
        <strain evidence="1">Berkeley</strain>
    </source>
</reference>
<evidence type="ECO:0000313" key="1">
    <source>
        <dbReference type="EMBL" id="KAJ9057254.1"/>
    </source>
</evidence>
<dbReference type="Proteomes" id="UP001165960">
    <property type="component" value="Unassembled WGS sequence"/>
</dbReference>
<keyword evidence="2" id="KW-1185">Reference proteome</keyword>
<evidence type="ECO:0000313" key="2">
    <source>
        <dbReference type="Proteomes" id="UP001165960"/>
    </source>
</evidence>
<gene>
    <name evidence="1" type="ORF">DSO57_1024461</name>
</gene>